<keyword evidence="1" id="KW-0328">Glycosyltransferase</keyword>
<dbReference type="CDD" id="cd03785">
    <property type="entry name" value="GT28_MurG"/>
    <property type="match status" value="1"/>
</dbReference>
<evidence type="ECO:0000256" key="2">
    <source>
        <dbReference type="ARBA" id="ARBA00022679"/>
    </source>
</evidence>
<dbReference type="PANTHER" id="PTHR21015">
    <property type="entry name" value="UDP-N-ACETYLGLUCOSAMINE--N-ACETYLMURAMYL-(PENTAPEPTIDE) PYROPHOSPHORYL-UNDECAPRENOL N-ACETYLGLUCOSAMINE TRANSFERASE 1"/>
    <property type="match status" value="1"/>
</dbReference>
<dbReference type="Pfam" id="PF04101">
    <property type="entry name" value="Glyco_tran_28_C"/>
    <property type="match status" value="1"/>
</dbReference>
<organism evidence="5 6">
    <name type="scientific">Geodia barretti</name>
    <name type="common">Barrett's horny sponge</name>
    <dbReference type="NCBI Taxonomy" id="519541"/>
    <lineage>
        <taxon>Eukaryota</taxon>
        <taxon>Metazoa</taxon>
        <taxon>Porifera</taxon>
        <taxon>Demospongiae</taxon>
        <taxon>Heteroscleromorpha</taxon>
        <taxon>Tetractinellida</taxon>
        <taxon>Astrophorina</taxon>
        <taxon>Geodiidae</taxon>
        <taxon>Geodia</taxon>
    </lineage>
</organism>
<name>A0AA35W1D1_GEOBA</name>
<dbReference type="PANTHER" id="PTHR21015:SF27">
    <property type="entry name" value="UDP-N-ACETYLGLUCOSAMINE--N-ACETYLMURAMYL-(PENTAPEPTIDE) PYROPHOSPHORYL-UNDECAPRENOL N-ACETYLGLUCOSAMINE TRANSFERASE"/>
    <property type="match status" value="1"/>
</dbReference>
<reference evidence="5" key="1">
    <citation type="submission" date="2023-03" db="EMBL/GenBank/DDBJ databases">
        <authorList>
            <person name="Steffen K."/>
            <person name="Cardenas P."/>
        </authorList>
    </citation>
    <scope>NUCLEOTIDE SEQUENCE</scope>
</reference>
<dbReference type="EMBL" id="CASHTH010000537">
    <property type="protein sequence ID" value="CAI8003690.1"/>
    <property type="molecule type" value="Genomic_DNA"/>
</dbReference>
<protein>
    <submittedName>
        <fullName evidence="5">UDP-N-acetylglucosamine--N-acetylmuramyl-(Pentape ptide) pyrophosphoryl-undecaprenol N-acetylglucosamine transferase</fullName>
    </submittedName>
</protein>
<keyword evidence="2 5" id="KW-0808">Transferase</keyword>
<sequence length="301" mass="32757">MPTIVLIGGGTAGHVTPNIALLPALRDAGYDVYYIGTRDGIEQELIAREGIPFHAVPAGKLRRYLDWQNFTDLARIKFGFLKSLLILARIRPDIVFSKGGFVTPPIIWAAWLLGIPVVCHESDLTPGLANKLSFPFAKRVCYAFAETAKYLPAGKAVHTGIPVRAELANGDAQKGRDLCAFKSEKSIILIMGGSLGSRAINAAVRAALPDLLVEYQICHLCGQGNLDSALEQTEGYAQFEYVTDDLPHLFAATDYIVSRAGATALFELLSLQKPALLIPLSPASQSRRSDRECRSFSKCRL</sequence>
<dbReference type="Proteomes" id="UP001174909">
    <property type="component" value="Unassembled WGS sequence"/>
</dbReference>
<dbReference type="NCBIfam" id="NF009102">
    <property type="entry name" value="PRK12446.1"/>
    <property type="match status" value="1"/>
</dbReference>
<dbReference type="Gene3D" id="3.40.50.2000">
    <property type="entry name" value="Glycogen Phosphorylase B"/>
    <property type="match status" value="2"/>
</dbReference>
<evidence type="ECO:0000313" key="6">
    <source>
        <dbReference type="Proteomes" id="UP001174909"/>
    </source>
</evidence>
<dbReference type="Pfam" id="PF03033">
    <property type="entry name" value="Glyco_transf_28"/>
    <property type="match status" value="1"/>
</dbReference>
<dbReference type="GO" id="GO:0016758">
    <property type="term" value="F:hexosyltransferase activity"/>
    <property type="evidence" value="ECO:0007669"/>
    <property type="project" value="InterPro"/>
</dbReference>
<dbReference type="SUPFAM" id="SSF53756">
    <property type="entry name" value="UDP-Glycosyltransferase/glycogen phosphorylase"/>
    <property type="match status" value="1"/>
</dbReference>
<evidence type="ECO:0000259" key="4">
    <source>
        <dbReference type="Pfam" id="PF04101"/>
    </source>
</evidence>
<feature type="domain" description="Glycosyl transferase family 28 C-terminal" evidence="4">
    <location>
        <begin position="187"/>
        <end position="284"/>
    </location>
</feature>
<comment type="caution">
    <text evidence="5">The sequence shown here is derived from an EMBL/GenBank/DDBJ whole genome shotgun (WGS) entry which is preliminary data.</text>
</comment>
<dbReference type="InterPro" id="IPR004276">
    <property type="entry name" value="GlycoTrans_28_N"/>
</dbReference>
<evidence type="ECO:0000313" key="5">
    <source>
        <dbReference type="EMBL" id="CAI8003690.1"/>
    </source>
</evidence>
<dbReference type="AlphaFoldDB" id="A0AA35W1D1"/>
<feature type="domain" description="Glycosyltransferase family 28 N-terminal" evidence="3">
    <location>
        <begin position="4"/>
        <end position="140"/>
    </location>
</feature>
<accession>A0AA35W1D1</accession>
<gene>
    <name evidence="5" type="ORF">GBAR_LOCUS3738</name>
</gene>
<evidence type="ECO:0000259" key="3">
    <source>
        <dbReference type="Pfam" id="PF03033"/>
    </source>
</evidence>
<evidence type="ECO:0000256" key="1">
    <source>
        <dbReference type="ARBA" id="ARBA00022676"/>
    </source>
</evidence>
<keyword evidence="6" id="KW-1185">Reference proteome</keyword>
<dbReference type="GO" id="GO:0005975">
    <property type="term" value="P:carbohydrate metabolic process"/>
    <property type="evidence" value="ECO:0007669"/>
    <property type="project" value="InterPro"/>
</dbReference>
<proteinExistence type="predicted"/>
<dbReference type="InterPro" id="IPR007235">
    <property type="entry name" value="Glyco_trans_28_C"/>
</dbReference>